<dbReference type="OMA" id="LNICDAR"/>
<dbReference type="SUPFAM" id="SSF52047">
    <property type="entry name" value="RNI-like"/>
    <property type="match status" value="1"/>
</dbReference>
<proteinExistence type="predicted"/>
<reference evidence="4" key="1">
    <citation type="submission" date="2015-02" db="EMBL/GenBank/DDBJ databases">
        <title>Genome sequencing for Strongylocentrotus purpuratus.</title>
        <authorList>
            <person name="Murali S."/>
            <person name="Liu Y."/>
            <person name="Vee V."/>
            <person name="English A."/>
            <person name="Wang M."/>
            <person name="Skinner E."/>
            <person name="Han Y."/>
            <person name="Muzny D.M."/>
            <person name="Worley K.C."/>
            <person name="Gibbs R.A."/>
        </authorList>
    </citation>
    <scope>NUCLEOTIDE SEQUENCE</scope>
</reference>
<dbReference type="GO" id="GO:0061343">
    <property type="term" value="P:cell adhesion involved in heart morphogenesis"/>
    <property type="evidence" value="ECO:0000318"/>
    <property type="project" value="GO_Central"/>
</dbReference>
<dbReference type="GeneID" id="115924838"/>
<dbReference type="OrthoDB" id="5985347at2759"/>
<dbReference type="GO" id="GO:0003824">
    <property type="term" value="F:catalytic activity"/>
    <property type="evidence" value="ECO:0007669"/>
    <property type="project" value="InterPro"/>
</dbReference>
<dbReference type="Pfam" id="PF14529">
    <property type="entry name" value="Exo_endo_phos_2"/>
    <property type="match status" value="1"/>
</dbReference>
<feature type="domain" description="Endonuclease/exonuclease/phosphatase" evidence="2">
    <location>
        <begin position="187"/>
        <end position="300"/>
    </location>
</feature>
<dbReference type="PANTHER" id="PTHR33395:SF22">
    <property type="entry name" value="REVERSE TRANSCRIPTASE DOMAIN-CONTAINING PROTEIN"/>
    <property type="match status" value="1"/>
</dbReference>
<dbReference type="InterPro" id="IPR005135">
    <property type="entry name" value="Endo/exonuclease/phosphatase"/>
</dbReference>
<dbReference type="InterPro" id="IPR032675">
    <property type="entry name" value="LRR_dom_sf"/>
</dbReference>
<feature type="region of interest" description="Disordered" evidence="1">
    <location>
        <begin position="487"/>
        <end position="508"/>
    </location>
</feature>
<dbReference type="Gene3D" id="3.80.10.10">
    <property type="entry name" value="Ribonuclease Inhibitor"/>
    <property type="match status" value="1"/>
</dbReference>
<dbReference type="GO" id="GO:0031012">
    <property type="term" value="C:extracellular matrix"/>
    <property type="evidence" value="ECO:0000318"/>
    <property type="project" value="GO_Central"/>
</dbReference>
<dbReference type="InterPro" id="IPR036691">
    <property type="entry name" value="Endo/exonu/phosph_ase_sf"/>
</dbReference>
<dbReference type="Proteomes" id="UP000007110">
    <property type="component" value="Unassembled WGS sequence"/>
</dbReference>
<evidence type="ECO:0000259" key="2">
    <source>
        <dbReference type="Pfam" id="PF14529"/>
    </source>
</evidence>
<feature type="compositionally biased region" description="Polar residues" evidence="1">
    <location>
        <begin position="487"/>
        <end position="501"/>
    </location>
</feature>
<dbReference type="AlphaFoldDB" id="A0A7M7P104"/>
<dbReference type="Gene3D" id="3.60.10.10">
    <property type="entry name" value="Endonuclease/exonuclease/phosphatase"/>
    <property type="match status" value="1"/>
</dbReference>
<accession>A0A7M7P104</accession>
<name>A0A7M7P104_STRPU</name>
<reference evidence="3" key="2">
    <citation type="submission" date="2021-01" db="UniProtKB">
        <authorList>
            <consortium name="EnsemblMetazoa"/>
        </authorList>
    </citation>
    <scope>IDENTIFICATION</scope>
</reference>
<evidence type="ECO:0000313" key="3">
    <source>
        <dbReference type="EnsemblMetazoa" id="XP_030843578"/>
    </source>
</evidence>
<evidence type="ECO:0000256" key="1">
    <source>
        <dbReference type="SAM" id="MobiDB-lite"/>
    </source>
</evidence>
<dbReference type="InParanoid" id="A0A7M7P104"/>
<dbReference type="RefSeq" id="XP_030843578.1">
    <property type="nucleotide sequence ID" value="XM_030987718.1"/>
</dbReference>
<keyword evidence="4" id="KW-1185">Reference proteome</keyword>
<dbReference type="SUPFAM" id="SSF56219">
    <property type="entry name" value="DNase I-like"/>
    <property type="match status" value="1"/>
</dbReference>
<organism evidence="3 4">
    <name type="scientific">Strongylocentrotus purpuratus</name>
    <name type="common">Purple sea urchin</name>
    <dbReference type="NCBI Taxonomy" id="7668"/>
    <lineage>
        <taxon>Eukaryota</taxon>
        <taxon>Metazoa</taxon>
        <taxon>Echinodermata</taxon>
        <taxon>Eleutherozoa</taxon>
        <taxon>Echinozoa</taxon>
        <taxon>Echinoidea</taxon>
        <taxon>Euechinoidea</taxon>
        <taxon>Echinacea</taxon>
        <taxon>Camarodonta</taxon>
        <taxon>Echinidea</taxon>
        <taxon>Strongylocentrotidae</taxon>
        <taxon>Strongylocentrotus</taxon>
    </lineage>
</organism>
<dbReference type="PANTHER" id="PTHR33395">
    <property type="entry name" value="TRANSCRIPTASE, PUTATIVE-RELATED-RELATED"/>
    <property type="match status" value="1"/>
</dbReference>
<protein>
    <recommendedName>
        <fullName evidence="2">Endonuclease/exonuclease/phosphatase domain-containing protein</fullName>
    </recommendedName>
</protein>
<evidence type="ECO:0000313" key="4">
    <source>
        <dbReference type="Proteomes" id="UP000007110"/>
    </source>
</evidence>
<dbReference type="KEGG" id="spu:115924838"/>
<sequence length="604" mass="67857">METTNVISQIEELNHMTADLGSDASSHYARGLCSMPNLRSLDLFRVKLSDEFYSTMASEASRSKIEELTHCGADLGSDASSHYARGLCSMPNLQSLGLDNVKLSDEFYSTMASEASRSKIEKLAHFGADLGSVASSHCARGLCSMPNLRSLDLCLNENDTGKDLYPDFDVDADPPPILTISCPRQAFYRPPGESATPIDKLRENLLKIHSSTRSPHVILGGDFNVPGLTWSTYDVTSPKGSLQKSLLDLIDDNHLSQMVTFPIRHHQNGTENTLDLLLTTHPSLVTDVKPVAGLSDHCIVKAKFSTLTNLLKKPPRIMQLWKNVVPDDFKDKVRKLKADYFERNPDSKSVEENWLCFRDNLKTIVSDTVPTKTAKENIRKPWFTRTLKRLCSKKEKAYIKAKRSGNHQDWIDFTNIRKYASKSIRSAHRQYIKELTEDANTKNFWRYIRSTKKDNVGIQTLKVNNQTLTNARDKAFALSSQFESVFNRESQGQKPQPTMTGNPFPEMPPIIVDTEGVRKLLRNINTSKAIGPDQVPNQALKLAADEIAPVLQHLFQQSLDLGNLPEDWRKANITPIYKKGPTTNPANYRPVSLTCVCCKLLEHH</sequence>
<dbReference type="GO" id="GO:0007508">
    <property type="term" value="P:larval heart development"/>
    <property type="evidence" value="ECO:0000318"/>
    <property type="project" value="GO_Central"/>
</dbReference>
<dbReference type="EnsemblMetazoa" id="XM_030987718">
    <property type="protein sequence ID" value="XP_030843578"/>
    <property type="gene ID" value="LOC115924838"/>
</dbReference>